<dbReference type="InterPro" id="IPR036352">
    <property type="entry name" value="Semap_dom_sf"/>
</dbReference>
<evidence type="ECO:0000313" key="8">
    <source>
        <dbReference type="EnsemblMetazoa" id="Aqu2.1.06031_001"/>
    </source>
</evidence>
<comment type="subcellular location">
    <subcellularLocation>
        <location evidence="1">Membrane</location>
    </subcellularLocation>
</comment>
<dbReference type="PANTHER" id="PTHR22625">
    <property type="entry name" value="PLEXIN"/>
    <property type="match status" value="1"/>
</dbReference>
<keyword evidence="2" id="KW-0472">Membrane</keyword>
<dbReference type="AlphaFoldDB" id="A0A1X7SV56"/>
<dbReference type="InterPro" id="IPR002165">
    <property type="entry name" value="Plexin_repeat"/>
</dbReference>
<dbReference type="Gene3D" id="2.130.10.10">
    <property type="entry name" value="YVTN repeat-like/Quinoprotein amine dehydrogenase"/>
    <property type="match status" value="1"/>
</dbReference>
<dbReference type="Pfam" id="PF01437">
    <property type="entry name" value="PSI"/>
    <property type="match status" value="1"/>
</dbReference>
<dbReference type="Gene3D" id="2.60.40.10">
    <property type="entry name" value="Immunoglobulins"/>
    <property type="match status" value="1"/>
</dbReference>
<proteinExistence type="predicted"/>
<evidence type="ECO:0000256" key="2">
    <source>
        <dbReference type="ARBA" id="ARBA00023136"/>
    </source>
</evidence>
<feature type="chain" id="PRO_5012598079" description="Sema domain-containing protein" evidence="5">
    <location>
        <begin position="20"/>
        <end position="521"/>
    </location>
</feature>
<dbReference type="InterPro" id="IPR031148">
    <property type="entry name" value="Plexin"/>
</dbReference>
<dbReference type="SMART" id="SM00630">
    <property type="entry name" value="Sema"/>
    <property type="match status" value="1"/>
</dbReference>
<reference evidence="8" key="1">
    <citation type="submission" date="2017-05" db="UniProtKB">
        <authorList>
            <consortium name="EnsemblMetazoa"/>
        </authorList>
    </citation>
    <scope>IDENTIFICATION</scope>
</reference>
<dbReference type="InterPro" id="IPR013783">
    <property type="entry name" value="Ig-like_fold"/>
</dbReference>
<evidence type="ECO:0000256" key="3">
    <source>
        <dbReference type="ARBA" id="ARBA00023157"/>
    </source>
</evidence>
<feature type="domain" description="PSI" evidence="6">
    <location>
        <begin position="413"/>
        <end position="460"/>
    </location>
</feature>
<dbReference type="InParanoid" id="A0A1X7SV56"/>
<dbReference type="PANTHER" id="PTHR22625:SF70">
    <property type="entry name" value="PLEXIN A, ISOFORM A"/>
    <property type="match status" value="1"/>
</dbReference>
<feature type="signal peptide" evidence="5">
    <location>
        <begin position="1"/>
        <end position="19"/>
    </location>
</feature>
<keyword evidence="4" id="KW-0325">Glycoprotein</keyword>
<dbReference type="eggNOG" id="KOG3610">
    <property type="taxonomic scope" value="Eukaryota"/>
</dbReference>
<dbReference type="EnsemblMetazoa" id="Aqu2.1.06031_001">
    <property type="protein sequence ID" value="Aqu2.1.06031_001"/>
    <property type="gene ID" value="Aqu2.1.06031"/>
</dbReference>
<evidence type="ECO:0008006" key="9">
    <source>
        <dbReference type="Google" id="ProtNLM"/>
    </source>
</evidence>
<dbReference type="InterPro" id="IPR016201">
    <property type="entry name" value="PSI"/>
</dbReference>
<evidence type="ECO:0000259" key="7">
    <source>
        <dbReference type="SMART" id="SM00630"/>
    </source>
</evidence>
<dbReference type="SUPFAM" id="SSF103575">
    <property type="entry name" value="Plexin repeat"/>
    <property type="match status" value="1"/>
</dbReference>
<evidence type="ECO:0000256" key="5">
    <source>
        <dbReference type="SAM" id="SignalP"/>
    </source>
</evidence>
<dbReference type="OrthoDB" id="125363at2759"/>
<keyword evidence="5" id="KW-0732">Signal</keyword>
<feature type="domain" description="Sema" evidence="7">
    <location>
        <begin position="31"/>
        <end position="395"/>
    </location>
</feature>
<dbReference type="SUPFAM" id="SSF101912">
    <property type="entry name" value="Sema domain"/>
    <property type="match status" value="1"/>
</dbReference>
<evidence type="ECO:0000259" key="6">
    <source>
        <dbReference type="SMART" id="SM00423"/>
    </source>
</evidence>
<name>A0A1X7SV56_AMPQE</name>
<dbReference type="GO" id="GO:0016020">
    <property type="term" value="C:membrane"/>
    <property type="evidence" value="ECO:0007669"/>
    <property type="project" value="UniProtKB-SubCell"/>
</dbReference>
<sequence>MKKVLTLTVAAFLFLFVSSQPLTSSSLSSTVTHIAVSANGVFVSTATQVYRFSPTLQQIEDPLGSLGGTVNGIASTSDGEWCIVCTDAGGITCSVLNGPNFEAPANRTVTNSGTATSLVVFTGGDGNSFYTGSYVNQHILYRQYGFASSALSRSTNAGDQQASFFNRVFVSGFFASGYAYYVVSDPPTSGANRRLRIVRVCNDSAANGFNNQYELTLGCDGNAAFFSPTLIDVSVINEETLLIAIRADSVDDICSYNLSKINSLMDAAYKSCVVDGTGNKNVFWQSSVTCSGGSPGLSGSICSISDSRSGTPAPAVGASNPLTPTSLITNTTILNGLTAIVGLSIDNIDFIYFAFTLNSNNYISKYQLVNSTSLTFVSQDTSTSPVTSLFWSQGSEYVYGISGSNVIGLKIEDCSSATSCSECVSLGDPSCGWCMIENKCSRRPFCHKTRQYLTQYKNCTGQKYGNSANSFYFGLMTNIKGWLTVSTLSSLSVTYDITVESFNYVHNGVFSNTFYFFWRTI</sequence>
<evidence type="ECO:0000256" key="4">
    <source>
        <dbReference type="ARBA" id="ARBA00023180"/>
    </source>
</evidence>
<accession>A0A1X7SV56</accession>
<evidence type="ECO:0000256" key="1">
    <source>
        <dbReference type="ARBA" id="ARBA00004370"/>
    </source>
</evidence>
<dbReference type="InterPro" id="IPR015943">
    <property type="entry name" value="WD40/YVTN_repeat-like_dom_sf"/>
</dbReference>
<dbReference type="STRING" id="400682.A0A1X7SV56"/>
<protein>
    <recommendedName>
        <fullName evidence="9">Sema domain-containing protein</fullName>
    </recommendedName>
</protein>
<dbReference type="SMART" id="SM00423">
    <property type="entry name" value="PSI"/>
    <property type="match status" value="1"/>
</dbReference>
<dbReference type="GO" id="GO:0017154">
    <property type="term" value="F:semaphorin receptor activity"/>
    <property type="evidence" value="ECO:0007669"/>
    <property type="project" value="InterPro"/>
</dbReference>
<organism evidence="8">
    <name type="scientific">Amphimedon queenslandica</name>
    <name type="common">Sponge</name>
    <dbReference type="NCBI Taxonomy" id="400682"/>
    <lineage>
        <taxon>Eukaryota</taxon>
        <taxon>Metazoa</taxon>
        <taxon>Porifera</taxon>
        <taxon>Demospongiae</taxon>
        <taxon>Heteroscleromorpha</taxon>
        <taxon>Haplosclerida</taxon>
        <taxon>Niphatidae</taxon>
        <taxon>Amphimedon</taxon>
    </lineage>
</organism>
<keyword evidence="3" id="KW-1015">Disulfide bond</keyword>
<dbReference type="InterPro" id="IPR001627">
    <property type="entry name" value="Semap_dom"/>
</dbReference>